<evidence type="ECO:0000313" key="1">
    <source>
        <dbReference type="EMBL" id="BAO93979.1"/>
    </source>
</evidence>
<evidence type="ECO:0000313" key="2">
    <source>
        <dbReference type="Proteomes" id="UP000013966"/>
    </source>
</evidence>
<dbReference type="KEGG" id="buo:BRPE64_ECDS00970"/>
<gene>
    <name evidence="1" type="ORF">BRPE64_ECDS00970</name>
</gene>
<keyword evidence="1" id="KW-0614">Plasmid</keyword>
<reference evidence="1 2" key="1">
    <citation type="journal article" date="2013" name="Genome Announc.">
        <title>Complete Genome Sequence of Burkholderia sp. Strain RPE64, Bacterial Symbiont of the Bean Bug Riptortus pedestris.</title>
        <authorList>
            <person name="Shibata T.F."/>
            <person name="Maeda T."/>
            <person name="Nikoh N."/>
            <person name="Yamaguchi K."/>
            <person name="Oshima K."/>
            <person name="Hattori M."/>
            <person name="Nishiyama T."/>
            <person name="Hasebe M."/>
            <person name="Fukatsu T."/>
            <person name="Kikuchi Y."/>
            <person name="Shigenobu S."/>
        </authorList>
    </citation>
    <scope>NUCLEOTIDE SEQUENCE [LARGE SCALE GENOMIC DNA]</scope>
    <source>
        <plasmid evidence="1 2">p2</plasmid>
    </source>
</reference>
<geneLocation type="plasmid" evidence="1 2">
    <name>p2</name>
</geneLocation>
<dbReference type="HOGENOM" id="CLU_2631350_0_0_4"/>
<proteinExistence type="predicted"/>
<name>A0A060PQP6_9BURK</name>
<dbReference type="AlphaFoldDB" id="A0A060PQP6"/>
<accession>A0A060PQP6</accession>
<organism evidence="1 2">
    <name type="scientific">Caballeronia insecticola</name>
    <dbReference type="NCBI Taxonomy" id="758793"/>
    <lineage>
        <taxon>Bacteria</taxon>
        <taxon>Pseudomonadati</taxon>
        <taxon>Pseudomonadota</taxon>
        <taxon>Betaproteobacteria</taxon>
        <taxon>Burkholderiales</taxon>
        <taxon>Burkholderiaceae</taxon>
        <taxon>Caballeronia</taxon>
    </lineage>
</organism>
<keyword evidence="2" id="KW-1185">Reference proteome</keyword>
<sequence length="77" mass="8446">MAFMVFEARVTFSKVSRLTNAPGGRPDVQRAHADESYVRGVAGRWTARVHYASDWLRLKRNSHLAGASSPGSSARVS</sequence>
<dbReference type="EMBL" id="AP013062">
    <property type="protein sequence ID" value="BAO93979.1"/>
    <property type="molecule type" value="Genomic_DNA"/>
</dbReference>
<reference evidence="1 2" key="2">
    <citation type="journal article" date="2018" name="Int. J. Syst. Evol. Microbiol.">
        <title>Burkholderia insecticola sp. nov., a gut symbiotic bacterium of the bean bug Riptortus pedestris.</title>
        <authorList>
            <person name="Takeshita K."/>
            <person name="Tamaki H."/>
            <person name="Ohbayashi T."/>
            <person name="Meng X.-Y."/>
            <person name="Sone T."/>
            <person name="Mitani Y."/>
            <person name="Peeters C."/>
            <person name="Kikuchi Y."/>
            <person name="Vandamme P."/>
        </authorList>
    </citation>
    <scope>NUCLEOTIDE SEQUENCE [LARGE SCALE GENOMIC DNA]</scope>
    <source>
        <strain evidence="1">RPE64</strain>
        <plasmid evidence="1 2">p2</plasmid>
    </source>
</reference>
<dbReference type="Proteomes" id="UP000013966">
    <property type="component" value="Plasmid p2"/>
</dbReference>
<protein>
    <submittedName>
        <fullName evidence="1">Uncharacterized protein</fullName>
    </submittedName>
</protein>